<dbReference type="SMART" id="SM00530">
    <property type="entry name" value="HTH_XRE"/>
    <property type="match status" value="1"/>
</dbReference>
<feature type="domain" description="HTH cro/C1-type" evidence="1">
    <location>
        <begin position="20"/>
        <end position="76"/>
    </location>
</feature>
<dbReference type="InterPro" id="IPR043917">
    <property type="entry name" value="DUF5753"/>
</dbReference>
<dbReference type="EMBL" id="JAQFWQ010000020">
    <property type="protein sequence ID" value="MDA2810872.1"/>
    <property type="molecule type" value="Genomic_DNA"/>
</dbReference>
<sequence length="282" mass="31542">MPSVPSPSALEARRAVAERLKELRIEAGLTGQQLAGACGWHKAKTSRLENARTPPSDDDIRAWCRACGAEEQVADLIAASRSAESMYVEWKRKQRSGLQRLQASYNPLYRQTSRFRVYSPDIVPGFLQRPAYATALLSAITAFRGIPDDVEQAVEARTARSQVLYESHRSFSFLIEESVLRYRIGDRAAMSDQLNHLRSVMSLPTVSLGVIPFSDRRGIWPLEACYIYDDDLVQVELLNAEVSVRAPTEIATYIRAFNELRRAAVYGDRARALIDSASEAFA</sequence>
<dbReference type="PROSITE" id="PS50943">
    <property type="entry name" value="HTH_CROC1"/>
    <property type="match status" value="1"/>
</dbReference>
<protein>
    <submittedName>
        <fullName evidence="2">Helix-turn-helix transcriptional regulator</fullName>
    </submittedName>
</protein>
<dbReference type="Pfam" id="PF19054">
    <property type="entry name" value="DUF5753"/>
    <property type="match status" value="1"/>
</dbReference>
<accession>A0ABT4U1N7</accession>
<dbReference type="Pfam" id="PF13560">
    <property type="entry name" value="HTH_31"/>
    <property type="match status" value="1"/>
</dbReference>
<dbReference type="InterPro" id="IPR010982">
    <property type="entry name" value="Lambda_DNA-bd_dom_sf"/>
</dbReference>
<evidence type="ECO:0000259" key="1">
    <source>
        <dbReference type="PROSITE" id="PS50943"/>
    </source>
</evidence>
<proteinExistence type="predicted"/>
<dbReference type="CDD" id="cd00093">
    <property type="entry name" value="HTH_XRE"/>
    <property type="match status" value="1"/>
</dbReference>
<comment type="caution">
    <text evidence="2">The sequence shown here is derived from an EMBL/GenBank/DDBJ whole genome shotgun (WGS) entry which is preliminary data.</text>
</comment>
<dbReference type="RefSeq" id="WP_270685238.1">
    <property type="nucleotide sequence ID" value="NZ_JAQFWQ010000020.1"/>
</dbReference>
<dbReference type="Gene3D" id="1.10.260.40">
    <property type="entry name" value="lambda repressor-like DNA-binding domains"/>
    <property type="match status" value="1"/>
</dbReference>
<gene>
    <name evidence="2" type="ORF">O4J56_09520</name>
</gene>
<name>A0ABT4U1N7_9ACTN</name>
<evidence type="ECO:0000313" key="2">
    <source>
        <dbReference type="EMBL" id="MDA2810872.1"/>
    </source>
</evidence>
<organism evidence="2 3">
    <name type="scientific">Nocardiopsis endophytica</name>
    <dbReference type="NCBI Taxonomy" id="3018445"/>
    <lineage>
        <taxon>Bacteria</taxon>
        <taxon>Bacillati</taxon>
        <taxon>Actinomycetota</taxon>
        <taxon>Actinomycetes</taxon>
        <taxon>Streptosporangiales</taxon>
        <taxon>Nocardiopsidaceae</taxon>
        <taxon>Nocardiopsis</taxon>
    </lineage>
</organism>
<dbReference type="Proteomes" id="UP001527866">
    <property type="component" value="Unassembled WGS sequence"/>
</dbReference>
<keyword evidence="3" id="KW-1185">Reference proteome</keyword>
<dbReference type="InterPro" id="IPR001387">
    <property type="entry name" value="Cro/C1-type_HTH"/>
</dbReference>
<dbReference type="SUPFAM" id="SSF47413">
    <property type="entry name" value="lambda repressor-like DNA-binding domains"/>
    <property type="match status" value="1"/>
</dbReference>
<reference evidence="2 3" key="1">
    <citation type="submission" date="2023-01" db="EMBL/GenBank/DDBJ databases">
        <title>Draft genome sequence of Nocardiopsis sp. RSe5-2 isolated from halophytes.</title>
        <authorList>
            <person name="Duangmal K."/>
            <person name="Chantavorakit T."/>
        </authorList>
    </citation>
    <scope>NUCLEOTIDE SEQUENCE [LARGE SCALE GENOMIC DNA]</scope>
    <source>
        <strain evidence="2 3">RSe5-2</strain>
    </source>
</reference>
<evidence type="ECO:0000313" key="3">
    <source>
        <dbReference type="Proteomes" id="UP001527866"/>
    </source>
</evidence>